<dbReference type="Gene3D" id="1.20.58.410">
    <property type="entry name" value="Release factor"/>
    <property type="match status" value="1"/>
</dbReference>
<comment type="PTM">
    <text evidence="4">Methylated by PrmC. Methylation increases the termination efficiency of RF2.</text>
</comment>
<dbReference type="Gene3D" id="3.30.70.1660">
    <property type="match status" value="1"/>
</dbReference>
<keyword evidence="4" id="KW-0963">Cytoplasm</keyword>
<dbReference type="GO" id="GO:0016149">
    <property type="term" value="F:translation release factor activity, codon specific"/>
    <property type="evidence" value="ECO:0007669"/>
    <property type="project" value="UniProtKB-UniRule"/>
</dbReference>
<feature type="domain" description="Prokaryotic-type class I peptide chain release factors" evidence="6">
    <location>
        <begin position="205"/>
        <end position="221"/>
    </location>
</feature>
<dbReference type="AlphaFoldDB" id="A0A0R2RKB2"/>
<comment type="subcellular location">
    <subcellularLocation>
        <location evidence="4">Cytoplasm</location>
    </subcellularLocation>
</comment>
<dbReference type="HAMAP" id="MF_00094">
    <property type="entry name" value="Rel_fac_2"/>
    <property type="match status" value="1"/>
</dbReference>
<dbReference type="InterPro" id="IPR045853">
    <property type="entry name" value="Pep_chain_release_fac_I_sf"/>
</dbReference>
<dbReference type="Proteomes" id="UP000051269">
    <property type="component" value="Unassembled WGS sequence"/>
</dbReference>
<dbReference type="EMBL" id="LIBO01000010">
    <property type="protein sequence ID" value="KRO63061.1"/>
    <property type="molecule type" value="Genomic_DNA"/>
</dbReference>
<dbReference type="InterPro" id="IPR005139">
    <property type="entry name" value="PCRF"/>
</dbReference>
<dbReference type="Pfam" id="PF00472">
    <property type="entry name" value="RF-1"/>
    <property type="match status" value="1"/>
</dbReference>
<dbReference type="PANTHER" id="PTHR43116">
    <property type="entry name" value="PEPTIDE CHAIN RELEASE FACTOR 2"/>
    <property type="match status" value="1"/>
</dbReference>
<keyword evidence="2 4" id="KW-0488">Methylation</keyword>
<proteinExistence type="inferred from homology"/>
<gene>
    <name evidence="4" type="primary">prfB</name>
    <name evidence="7" type="ORF">ABR82_01315</name>
</gene>
<dbReference type="SUPFAM" id="SSF75620">
    <property type="entry name" value="Release factor"/>
    <property type="match status" value="1"/>
</dbReference>
<dbReference type="Gene3D" id="3.30.160.20">
    <property type="match status" value="1"/>
</dbReference>
<dbReference type="SMART" id="SM00937">
    <property type="entry name" value="PCRF"/>
    <property type="match status" value="1"/>
</dbReference>
<comment type="function">
    <text evidence="4">Peptide chain release factor 2 directs the termination of translation in response to the peptide chain termination codons UGA and UAA.</text>
</comment>
<reference evidence="7 8" key="1">
    <citation type="submission" date="2015-10" db="EMBL/GenBank/DDBJ databases">
        <title>Metagenome-Assembled Genomes uncover a global brackish microbiome.</title>
        <authorList>
            <person name="Hugerth L.W."/>
            <person name="Larsson J."/>
            <person name="Alneberg J."/>
            <person name="Lindh M.V."/>
            <person name="Legrand C."/>
            <person name="Pinhassi J."/>
            <person name="Andersson A.F."/>
        </authorList>
    </citation>
    <scope>NUCLEOTIDE SEQUENCE [LARGE SCALE GENOMIC DNA]</scope>
    <source>
        <strain evidence="7">BACL18 MAG-120507-bin52</strain>
    </source>
</reference>
<keyword evidence="3 4" id="KW-0648">Protein biosynthesis</keyword>
<dbReference type="PROSITE" id="PS00745">
    <property type="entry name" value="RF_PROK_I"/>
    <property type="match status" value="1"/>
</dbReference>
<name>A0A0R2RKB2_9BACT</name>
<evidence type="ECO:0000313" key="8">
    <source>
        <dbReference type="Proteomes" id="UP000051269"/>
    </source>
</evidence>
<dbReference type="GO" id="GO:0005737">
    <property type="term" value="C:cytoplasm"/>
    <property type="evidence" value="ECO:0007669"/>
    <property type="project" value="UniProtKB-SubCell"/>
</dbReference>
<dbReference type="InterPro" id="IPR000352">
    <property type="entry name" value="Pep_chain_release_fac_I"/>
</dbReference>
<evidence type="ECO:0000256" key="2">
    <source>
        <dbReference type="ARBA" id="ARBA00022481"/>
    </source>
</evidence>
<accession>A0A0R2RKB2</accession>
<protein>
    <recommendedName>
        <fullName evidence="4 5">Peptide chain release factor 2</fullName>
        <shortName evidence="4">RF-2</shortName>
    </recommendedName>
</protein>
<evidence type="ECO:0000259" key="6">
    <source>
        <dbReference type="PROSITE" id="PS00745"/>
    </source>
</evidence>
<sequence length="336" mass="37477">MSAPDFWNDSTQAQKIAAEANALRKKLDLMRELERKIGDLPVHLELAEEDGTPQAQADYARELRAGLALLEQTEVQFILSQPDDRRNAILSLNAGAGGTEACDWANILMRMYQRWAERRGFKVEVLDILSGEEAGIKNAMLRISGENAYGYLKADRGVHRLVRISPFNSQGKRQTSFASAEIVPEPDEVVELEIPDKDIRVDVFRAGGHGGQGVNTTDSAVRITHFPTGLVVTCQNERSQIKNRATAMKVLAARIKQSELDKKMAEQEQNYAAKGQIGWGHQIRSYVLQPYQMVKDLRTGEQTSDVQAVLDGEIDPFLNAFLKGKKRSGPVEEEEE</sequence>
<comment type="caution">
    <text evidence="7">The sequence shown here is derived from an EMBL/GenBank/DDBJ whole genome shotgun (WGS) entry which is preliminary data.</text>
</comment>
<evidence type="ECO:0000256" key="3">
    <source>
        <dbReference type="ARBA" id="ARBA00022917"/>
    </source>
</evidence>
<evidence type="ECO:0000256" key="4">
    <source>
        <dbReference type="HAMAP-Rule" id="MF_00094"/>
    </source>
</evidence>
<organism evidence="7 8">
    <name type="scientific">Verrucomicrobia subdivision 6 bacterium BACL9 MAG-120507-bin52</name>
    <dbReference type="NCBI Taxonomy" id="1655590"/>
    <lineage>
        <taxon>Bacteria</taxon>
        <taxon>Pseudomonadati</taxon>
        <taxon>Verrucomicrobiota</taxon>
        <taxon>Verrucomicrobiia</taxon>
        <taxon>Verrucomicrobiales</taxon>
        <taxon>Verrucomicrobia subdivision 6</taxon>
    </lineage>
</organism>
<feature type="modified residue" description="N5-methylglutamine" evidence="4">
    <location>
        <position position="212"/>
    </location>
</feature>
<dbReference type="NCBIfam" id="TIGR00020">
    <property type="entry name" value="prfB"/>
    <property type="match status" value="1"/>
</dbReference>
<evidence type="ECO:0000256" key="5">
    <source>
        <dbReference type="NCBIfam" id="TIGR00020"/>
    </source>
</evidence>
<dbReference type="InterPro" id="IPR004374">
    <property type="entry name" value="PrfB"/>
</dbReference>
<dbReference type="PANTHER" id="PTHR43116:SF3">
    <property type="entry name" value="CLASS I PEPTIDE CHAIN RELEASE FACTOR"/>
    <property type="match status" value="1"/>
</dbReference>
<evidence type="ECO:0000256" key="1">
    <source>
        <dbReference type="ARBA" id="ARBA00010835"/>
    </source>
</evidence>
<dbReference type="Pfam" id="PF03462">
    <property type="entry name" value="PCRF"/>
    <property type="match status" value="1"/>
</dbReference>
<evidence type="ECO:0000313" key="7">
    <source>
        <dbReference type="EMBL" id="KRO63061.1"/>
    </source>
</evidence>
<dbReference type="FunFam" id="3.30.160.20:FF:000004">
    <property type="entry name" value="Peptide chain release factor 1"/>
    <property type="match status" value="1"/>
</dbReference>
<comment type="similarity">
    <text evidence="1 4">Belongs to the prokaryotic/mitochondrial release factor family.</text>
</comment>